<keyword evidence="2 3" id="KW-0378">Hydrolase</keyword>
<dbReference type="GeneID" id="92045402"/>
<evidence type="ECO:0000256" key="3">
    <source>
        <dbReference type="RuleBase" id="RU361235"/>
    </source>
</evidence>
<dbReference type="PROSITE" id="PS00941">
    <property type="entry name" value="CARBOXYLESTERASE_B_2"/>
    <property type="match status" value="1"/>
</dbReference>
<feature type="signal peptide" evidence="3">
    <location>
        <begin position="1"/>
        <end position="23"/>
    </location>
</feature>
<comment type="caution">
    <text evidence="5">The sequence shown here is derived from an EMBL/GenBank/DDBJ whole genome shotgun (WGS) entry which is preliminary data.</text>
</comment>
<feature type="domain" description="Carboxylesterase type B" evidence="4">
    <location>
        <begin position="28"/>
        <end position="371"/>
    </location>
</feature>
<name>A0ABR1WDF8_9PEZI</name>
<feature type="chain" id="PRO_5044982774" description="Carboxylic ester hydrolase" evidence="3">
    <location>
        <begin position="24"/>
        <end position="487"/>
    </location>
</feature>
<dbReference type="RefSeq" id="XP_066667684.1">
    <property type="nucleotide sequence ID" value="XM_066812342.1"/>
</dbReference>
<dbReference type="InterPro" id="IPR002018">
    <property type="entry name" value="CarbesteraseB"/>
</dbReference>
<dbReference type="InterPro" id="IPR029058">
    <property type="entry name" value="AB_hydrolase_fold"/>
</dbReference>
<organism evidence="5 6">
    <name type="scientific">Apiospora hydei</name>
    <dbReference type="NCBI Taxonomy" id="1337664"/>
    <lineage>
        <taxon>Eukaryota</taxon>
        <taxon>Fungi</taxon>
        <taxon>Dikarya</taxon>
        <taxon>Ascomycota</taxon>
        <taxon>Pezizomycotina</taxon>
        <taxon>Sordariomycetes</taxon>
        <taxon>Xylariomycetidae</taxon>
        <taxon>Amphisphaeriales</taxon>
        <taxon>Apiosporaceae</taxon>
        <taxon>Apiospora</taxon>
    </lineage>
</organism>
<dbReference type="Proteomes" id="UP001433268">
    <property type="component" value="Unassembled WGS sequence"/>
</dbReference>
<protein>
    <recommendedName>
        <fullName evidence="3">Carboxylic ester hydrolase</fullName>
        <ecNumber evidence="3">3.1.1.-</ecNumber>
    </recommendedName>
</protein>
<proteinExistence type="inferred from homology"/>
<dbReference type="InterPro" id="IPR019819">
    <property type="entry name" value="Carboxylesterase_B_CS"/>
</dbReference>
<evidence type="ECO:0000313" key="5">
    <source>
        <dbReference type="EMBL" id="KAK8080209.1"/>
    </source>
</evidence>
<keyword evidence="6" id="KW-1185">Reference proteome</keyword>
<evidence type="ECO:0000313" key="6">
    <source>
        <dbReference type="Proteomes" id="UP001433268"/>
    </source>
</evidence>
<dbReference type="Pfam" id="PF00135">
    <property type="entry name" value="COesterase"/>
    <property type="match status" value="1"/>
</dbReference>
<evidence type="ECO:0000256" key="2">
    <source>
        <dbReference type="ARBA" id="ARBA00022801"/>
    </source>
</evidence>
<keyword evidence="3" id="KW-0732">Signal</keyword>
<dbReference type="Gene3D" id="3.40.50.1820">
    <property type="entry name" value="alpha/beta hydrolase"/>
    <property type="match status" value="1"/>
</dbReference>
<comment type="similarity">
    <text evidence="1 3">Belongs to the type-B carboxylesterase/lipase family.</text>
</comment>
<accession>A0ABR1WDF8</accession>
<dbReference type="SUPFAM" id="SSF53474">
    <property type="entry name" value="alpha/beta-Hydrolases"/>
    <property type="match status" value="1"/>
</dbReference>
<dbReference type="PANTHER" id="PTHR43918">
    <property type="entry name" value="ACETYLCHOLINESTERASE"/>
    <property type="match status" value="1"/>
</dbReference>
<dbReference type="EC" id="3.1.1.-" evidence="3"/>
<evidence type="ECO:0000256" key="1">
    <source>
        <dbReference type="ARBA" id="ARBA00005964"/>
    </source>
</evidence>
<sequence length="487" mass="51030">MKPSSVTAPLATSLVALVANAAANAPATATLNSGVVLGTQKTFPGADTAVNEFLGIPYAAPPLGALRFALPSPPKSWSTPLNATAWPNACIQQGNTDVLLAPESEDCLYVNVFAPAPASPSAPNAGQSGGRAVMVWIHGGGLKSGSASMARHDGTSFAAHQDVVVVTLNYRLGPFGFPISPAVPRSEQNVGLYDQRFALQWVQENIAHFGGDPSKVTIFGESSGATSVSRLVGTMNDTSSRPFRAAIQQSGVYESAWVMDPPGDVIGPAAWPLLVKSLNCTSSKGNSSSSKISMQSSAEAAAELDCVRAAPADSIRALINDPTAFLSFYPVDDDITQLSNPDRARAEGHIAKIPLLIGTNANEGTMWTGSWTDLNSYTAAFPMLAPYAASLNTTYPLGGRGPNGELLADGWHVNAAIDTDMEYTCPASRVAQDAAFHLGLPVWRYWFNATFPNTALRGGARGLPLLRDPHRVRIVPAGQRDCGGGEA</sequence>
<evidence type="ECO:0000259" key="4">
    <source>
        <dbReference type="Pfam" id="PF00135"/>
    </source>
</evidence>
<dbReference type="EMBL" id="JAQQWN010000006">
    <property type="protein sequence ID" value="KAK8080209.1"/>
    <property type="molecule type" value="Genomic_DNA"/>
</dbReference>
<dbReference type="PANTHER" id="PTHR43918:SF4">
    <property type="entry name" value="CARBOXYLIC ESTER HYDROLASE"/>
    <property type="match status" value="1"/>
</dbReference>
<gene>
    <name evidence="5" type="ORF">PG997_008027</name>
</gene>
<dbReference type="PROSITE" id="PS00122">
    <property type="entry name" value="CARBOXYLESTERASE_B_1"/>
    <property type="match status" value="1"/>
</dbReference>
<reference evidence="5 6" key="1">
    <citation type="submission" date="2023-01" db="EMBL/GenBank/DDBJ databases">
        <title>Analysis of 21 Apiospora genomes using comparative genomics revels a genus with tremendous synthesis potential of carbohydrate active enzymes and secondary metabolites.</title>
        <authorList>
            <person name="Sorensen T."/>
        </authorList>
    </citation>
    <scope>NUCLEOTIDE SEQUENCE [LARGE SCALE GENOMIC DNA]</scope>
    <source>
        <strain evidence="5 6">CBS 114990</strain>
    </source>
</reference>
<dbReference type="InterPro" id="IPR050654">
    <property type="entry name" value="AChE-related_enzymes"/>
</dbReference>
<dbReference type="InterPro" id="IPR019826">
    <property type="entry name" value="Carboxylesterase_B_AS"/>
</dbReference>